<dbReference type="Proteomes" id="UP000275772">
    <property type="component" value="Unassembled WGS sequence"/>
</dbReference>
<name>A0A383V075_BLUHO</name>
<evidence type="ECO:0000256" key="1">
    <source>
        <dbReference type="ARBA" id="ARBA00025758"/>
    </source>
</evidence>
<evidence type="ECO:0000313" key="3">
    <source>
        <dbReference type="Proteomes" id="UP000275772"/>
    </source>
</evidence>
<gene>
    <name evidence="2" type="ORF">BLGHR1_16069</name>
</gene>
<comment type="similarity">
    <text evidence="1">Belongs to the gemin-2 family.</text>
</comment>
<dbReference type="GO" id="GO:0032797">
    <property type="term" value="C:SMN complex"/>
    <property type="evidence" value="ECO:0007669"/>
    <property type="project" value="TreeGrafter"/>
</dbReference>
<dbReference type="AlphaFoldDB" id="A0A383V075"/>
<protein>
    <submittedName>
        <fullName evidence="2">Uncharacterized protein</fullName>
    </submittedName>
</protein>
<reference evidence="2 3" key="1">
    <citation type="submission" date="2017-11" db="EMBL/GenBank/DDBJ databases">
        <authorList>
            <person name="Kracher B."/>
        </authorList>
    </citation>
    <scope>NUCLEOTIDE SEQUENCE [LARGE SCALE GENOMIC DNA]</scope>
    <source>
        <strain evidence="2 3">RACE1</strain>
    </source>
</reference>
<dbReference type="Pfam" id="PF04938">
    <property type="entry name" value="SIP1"/>
    <property type="match status" value="1"/>
</dbReference>
<dbReference type="GO" id="GO:0005634">
    <property type="term" value="C:nucleus"/>
    <property type="evidence" value="ECO:0007669"/>
    <property type="project" value="TreeGrafter"/>
</dbReference>
<dbReference type="EMBL" id="UNSH01000074">
    <property type="protein sequence ID" value="SZF05268.1"/>
    <property type="molecule type" value="Genomic_DNA"/>
</dbReference>
<dbReference type="Gene3D" id="1.20.58.1070">
    <property type="match status" value="1"/>
</dbReference>
<sequence length="466" mass="52284">MEIITMSSICKEGLIYSSKSRSRPPNEALIDPVYGQRSALPGLDDVYVADDCLDPTNDIGTEALAYLRAVRQEAIGIPNILVAPNSPSKADSDYKFNTKVGNSTSKYEDGAYLSLCEDIHELDQDIDSQEVDGQNGYFLSILMRYKALRTRLHQEPPNDLVSQLDPDKRTQVGPLNRNLSKWWIDHMKNTDPNPLQIACMNKITVLRLLGLLSQGTVLKSGLKVGVCVSRWSWSLLARLPEKGYLTSEEIAVIRELAKKAISIGISLEETKNNDTSLQESQEEFNDVVYADQVCESIDDSINMQQTKDNELEPGSGIFSLPGIQHSEKIELTPIDEGMKDSIQVPEDFEELHDISLSSKMSIERLQTSVTEEELSSQSPKPTIPELESEDLLAAKSRIIQRLHEDEYQEPVNLEPEITSQYPFHGQSCSLSTYNFPATVDMILTIVGEAYGQRDLLERRVNWGYHL</sequence>
<accession>A0A383V075</accession>
<dbReference type="VEuPathDB" id="FungiDB:BLGHR1_16069"/>
<organism evidence="2 3">
    <name type="scientific">Blumeria hordei</name>
    <name type="common">Barley powdery mildew</name>
    <name type="synonym">Blumeria graminis f. sp. hordei</name>
    <dbReference type="NCBI Taxonomy" id="2867405"/>
    <lineage>
        <taxon>Eukaryota</taxon>
        <taxon>Fungi</taxon>
        <taxon>Dikarya</taxon>
        <taxon>Ascomycota</taxon>
        <taxon>Pezizomycotina</taxon>
        <taxon>Leotiomycetes</taxon>
        <taxon>Erysiphales</taxon>
        <taxon>Erysiphaceae</taxon>
        <taxon>Blumeria</taxon>
    </lineage>
</organism>
<dbReference type="PANTHER" id="PTHR12794">
    <property type="entry name" value="GEMIN2"/>
    <property type="match status" value="1"/>
</dbReference>
<dbReference type="InterPro" id="IPR035426">
    <property type="entry name" value="Gemin2/Brr1"/>
</dbReference>
<dbReference type="PANTHER" id="PTHR12794:SF0">
    <property type="entry name" value="GEM-ASSOCIATED PROTEIN 2"/>
    <property type="match status" value="1"/>
</dbReference>
<proteinExistence type="inferred from homology"/>
<dbReference type="GO" id="GO:0000387">
    <property type="term" value="P:spliceosomal snRNP assembly"/>
    <property type="evidence" value="ECO:0007669"/>
    <property type="project" value="InterPro"/>
</dbReference>
<evidence type="ECO:0000313" key="2">
    <source>
        <dbReference type="EMBL" id="SZF05268.1"/>
    </source>
</evidence>